<evidence type="ECO:0000313" key="1">
    <source>
        <dbReference type="EMBL" id="PGO33084.1"/>
    </source>
</evidence>
<organism evidence="1 2">
    <name type="scientific">Bacillus cereus</name>
    <dbReference type="NCBI Taxonomy" id="1396"/>
    <lineage>
        <taxon>Bacteria</taxon>
        <taxon>Bacillati</taxon>
        <taxon>Bacillota</taxon>
        <taxon>Bacilli</taxon>
        <taxon>Bacillales</taxon>
        <taxon>Bacillaceae</taxon>
        <taxon>Bacillus</taxon>
        <taxon>Bacillus cereus group</taxon>
    </lineage>
</organism>
<name>A0A2B9QE76_BACCE</name>
<dbReference type="RefSeq" id="WP_098763515.1">
    <property type="nucleotide sequence ID" value="NZ_NUIL01000004.1"/>
</dbReference>
<gene>
    <name evidence="1" type="ORF">CN984_05540</name>
</gene>
<sequence>MPIIRDIRLSFLKRKENISSLEVLQLTSSSNYDEELSFFKETSCITSLYERHMPKLRRGYEKGIWIHCVDDISVLNQWEKKYRIFPEYMNVFVEYGSGKDFPYLLDREKKELALQIVHTEMKSLAVKCDWDIEVLEKAYNKVLDLDYKNELVYIKKSSPNKKYVCNIIYQHEVAYADMYLEIREYRTRRLIKKERLIREEDMYKMSNHVSDVAWKLNHKVMLMNDKGNTMWMLTFLEKNEPDNLVWKIERIDWK</sequence>
<proteinExistence type="predicted"/>
<evidence type="ECO:0000313" key="2">
    <source>
        <dbReference type="Proteomes" id="UP000223777"/>
    </source>
</evidence>
<dbReference type="Proteomes" id="UP000223777">
    <property type="component" value="Unassembled WGS sequence"/>
</dbReference>
<protein>
    <submittedName>
        <fullName evidence="1">Uncharacterized protein</fullName>
    </submittedName>
</protein>
<dbReference type="AlphaFoldDB" id="A0A2B9QE76"/>
<comment type="caution">
    <text evidence="1">The sequence shown here is derived from an EMBL/GenBank/DDBJ whole genome shotgun (WGS) entry which is preliminary data.</text>
</comment>
<reference evidence="1 2" key="1">
    <citation type="submission" date="2017-09" db="EMBL/GenBank/DDBJ databases">
        <title>Large-scale bioinformatics analysis of Bacillus genomes uncovers conserved roles of natural products in bacterial physiology.</title>
        <authorList>
            <consortium name="Agbiome Team Llc"/>
            <person name="Bleich R.M."/>
            <person name="Grubbs K.J."/>
            <person name="Santa Maria K.C."/>
            <person name="Allen S.E."/>
            <person name="Farag S."/>
            <person name="Shank E.A."/>
            <person name="Bowers A."/>
        </authorList>
    </citation>
    <scope>NUCLEOTIDE SEQUENCE [LARGE SCALE GENOMIC DNA]</scope>
    <source>
        <strain evidence="1 2">AFS050027</strain>
    </source>
</reference>
<accession>A0A2B9QE76</accession>
<dbReference type="EMBL" id="NUIL01000004">
    <property type="protein sequence ID" value="PGO33084.1"/>
    <property type="molecule type" value="Genomic_DNA"/>
</dbReference>